<dbReference type="SUPFAM" id="SSF47113">
    <property type="entry name" value="Histone-fold"/>
    <property type="match status" value="1"/>
</dbReference>
<feature type="domain" description="TF-B3" evidence="11">
    <location>
        <begin position="12"/>
        <end position="107"/>
    </location>
</feature>
<evidence type="ECO:0000256" key="2">
    <source>
        <dbReference type="ARBA" id="ARBA00004286"/>
    </source>
</evidence>
<evidence type="ECO:0000259" key="11">
    <source>
        <dbReference type="PROSITE" id="PS50863"/>
    </source>
</evidence>
<keyword evidence="5" id="KW-0805">Transcription regulation</keyword>
<sequence length="377" mass="41461">MKPEEGRVARFVDLLIVLDASDWVNRLRLPATFARECTGEMPGGVALYHTNGVRYWNVNTERRGHDDLLLTIGWRHFVVENALLRGSRLRLRYRGNGNFWVTTHCLVLDIYSFCALCSLVPMRVVLETSSIRDLGEVVVTESKSCAKKAARSPSREREAWRSRKDSWRSGGRGGSPGVASSSGAGEGGEALAAKRPRGRPPGSRNKSGAAQKVNPPSPPLPPQGAVKLEDDDPLPRIDFISILGLPYWRERLSLPERLGLGLVDILTLSATLSHAKQCRAVAREARAWARAAPSATARSSATTSRASPSRPSGGWRRREAYLGAHLRGDPGCLKIFLENVIRDAVTYTEHARRKTVTAMDVVYALKRQGRTLYGFGG</sequence>
<dbReference type="InterPro" id="IPR035425">
    <property type="entry name" value="CENP-T/H4_C"/>
</dbReference>
<dbReference type="CDD" id="cd22912">
    <property type="entry name" value="HFD_H4"/>
    <property type="match status" value="1"/>
</dbReference>
<protein>
    <recommendedName>
        <fullName evidence="11">TF-B3 domain-containing protein</fullName>
    </recommendedName>
</protein>
<dbReference type="SMART" id="SM00417">
    <property type="entry name" value="H4"/>
    <property type="match status" value="1"/>
</dbReference>
<dbReference type="PANTHER" id="PTHR10484">
    <property type="entry name" value="HISTONE H4"/>
    <property type="match status" value="1"/>
</dbReference>
<dbReference type="GO" id="GO:0003677">
    <property type="term" value="F:DNA binding"/>
    <property type="evidence" value="ECO:0007669"/>
    <property type="project" value="UniProtKB-KW"/>
</dbReference>
<dbReference type="InterPro" id="IPR015300">
    <property type="entry name" value="DNA-bd_pseudobarrel_sf"/>
</dbReference>
<evidence type="ECO:0000256" key="4">
    <source>
        <dbReference type="ARBA" id="ARBA00022454"/>
    </source>
</evidence>
<feature type="region of interest" description="Disordered" evidence="10">
    <location>
        <begin position="145"/>
        <end position="231"/>
    </location>
</feature>
<evidence type="ECO:0000313" key="13">
    <source>
        <dbReference type="Proteomes" id="UP001231189"/>
    </source>
</evidence>
<dbReference type="AlphaFoldDB" id="A0AAD8VQT7"/>
<comment type="subcellular location">
    <subcellularLocation>
        <location evidence="2">Chromosome</location>
    </subcellularLocation>
    <subcellularLocation>
        <location evidence="1">Nucleus</location>
    </subcellularLocation>
</comment>
<dbReference type="PROSITE" id="PS50863">
    <property type="entry name" value="B3"/>
    <property type="match status" value="1"/>
</dbReference>
<comment type="similarity">
    <text evidence="3">Belongs to the histone H4 family.</text>
</comment>
<dbReference type="GO" id="GO:0030527">
    <property type="term" value="F:structural constituent of chromatin"/>
    <property type="evidence" value="ECO:0007669"/>
    <property type="project" value="InterPro"/>
</dbReference>
<dbReference type="Pfam" id="PF15511">
    <property type="entry name" value="CENP-T_C"/>
    <property type="match status" value="1"/>
</dbReference>
<dbReference type="GO" id="GO:0046982">
    <property type="term" value="F:protein heterodimerization activity"/>
    <property type="evidence" value="ECO:0007669"/>
    <property type="project" value="InterPro"/>
</dbReference>
<accession>A0AAD8VQT7</accession>
<organism evidence="12 13">
    <name type="scientific">Lolium multiflorum</name>
    <name type="common">Italian ryegrass</name>
    <name type="synonym">Lolium perenne subsp. multiflorum</name>
    <dbReference type="NCBI Taxonomy" id="4521"/>
    <lineage>
        <taxon>Eukaryota</taxon>
        <taxon>Viridiplantae</taxon>
        <taxon>Streptophyta</taxon>
        <taxon>Embryophyta</taxon>
        <taxon>Tracheophyta</taxon>
        <taxon>Spermatophyta</taxon>
        <taxon>Magnoliopsida</taxon>
        <taxon>Liliopsida</taxon>
        <taxon>Poales</taxon>
        <taxon>Poaceae</taxon>
        <taxon>BOP clade</taxon>
        <taxon>Pooideae</taxon>
        <taxon>Poodae</taxon>
        <taxon>Poeae</taxon>
        <taxon>Poeae Chloroplast Group 2 (Poeae type)</taxon>
        <taxon>Loliodinae</taxon>
        <taxon>Loliinae</taxon>
        <taxon>Lolium</taxon>
    </lineage>
</organism>
<gene>
    <name evidence="12" type="ORF">QYE76_021331</name>
</gene>
<dbReference type="GO" id="GO:0000786">
    <property type="term" value="C:nucleosome"/>
    <property type="evidence" value="ECO:0007669"/>
    <property type="project" value="UniProtKB-KW"/>
</dbReference>
<evidence type="ECO:0000256" key="8">
    <source>
        <dbReference type="ARBA" id="ARBA00023242"/>
    </source>
</evidence>
<evidence type="ECO:0000256" key="3">
    <source>
        <dbReference type="ARBA" id="ARBA00006564"/>
    </source>
</evidence>
<evidence type="ECO:0000256" key="7">
    <source>
        <dbReference type="ARBA" id="ARBA00023163"/>
    </source>
</evidence>
<dbReference type="GO" id="GO:0005634">
    <property type="term" value="C:nucleus"/>
    <property type="evidence" value="ECO:0007669"/>
    <property type="project" value="UniProtKB-SubCell"/>
</dbReference>
<reference evidence="12" key="1">
    <citation type="submission" date="2023-07" db="EMBL/GenBank/DDBJ databases">
        <title>A chromosome-level genome assembly of Lolium multiflorum.</title>
        <authorList>
            <person name="Chen Y."/>
            <person name="Copetti D."/>
            <person name="Kolliker R."/>
            <person name="Studer B."/>
        </authorList>
    </citation>
    <scope>NUCLEOTIDE SEQUENCE</scope>
    <source>
        <strain evidence="12">02402/16</strain>
        <tissue evidence="12">Leaf</tissue>
    </source>
</reference>
<feature type="compositionally biased region" description="Low complexity" evidence="10">
    <location>
        <begin position="177"/>
        <end position="193"/>
    </location>
</feature>
<dbReference type="Proteomes" id="UP001231189">
    <property type="component" value="Unassembled WGS sequence"/>
</dbReference>
<feature type="region of interest" description="Disordered" evidence="10">
    <location>
        <begin position="292"/>
        <end position="315"/>
    </location>
</feature>
<name>A0AAD8VQT7_LOLMU</name>
<dbReference type="Gene3D" id="2.40.330.10">
    <property type="entry name" value="DNA-binding pseudobarrel domain"/>
    <property type="match status" value="1"/>
</dbReference>
<evidence type="ECO:0000256" key="1">
    <source>
        <dbReference type="ARBA" id="ARBA00004123"/>
    </source>
</evidence>
<dbReference type="SUPFAM" id="SSF101936">
    <property type="entry name" value="DNA-binding pseudobarrel domain"/>
    <property type="match status" value="1"/>
</dbReference>
<dbReference type="Gene3D" id="1.10.20.10">
    <property type="entry name" value="Histone, subunit A"/>
    <property type="match status" value="1"/>
</dbReference>
<comment type="caution">
    <text evidence="12">The sequence shown here is derived from an EMBL/GenBank/DDBJ whole genome shotgun (WGS) entry which is preliminary data.</text>
</comment>
<dbReference type="InterPro" id="IPR003340">
    <property type="entry name" value="B3_DNA-bd"/>
</dbReference>
<feature type="compositionally biased region" description="Basic and acidic residues" evidence="10">
    <location>
        <begin position="153"/>
        <end position="167"/>
    </location>
</feature>
<dbReference type="InterPro" id="IPR009072">
    <property type="entry name" value="Histone-fold"/>
</dbReference>
<dbReference type="Pfam" id="PF02362">
    <property type="entry name" value="B3"/>
    <property type="match status" value="1"/>
</dbReference>
<keyword evidence="9" id="KW-0544">Nucleosome core</keyword>
<keyword evidence="4" id="KW-0158">Chromosome</keyword>
<evidence type="ECO:0000256" key="6">
    <source>
        <dbReference type="ARBA" id="ARBA00023125"/>
    </source>
</evidence>
<evidence type="ECO:0000256" key="5">
    <source>
        <dbReference type="ARBA" id="ARBA00023015"/>
    </source>
</evidence>
<keyword evidence="7" id="KW-0804">Transcription</keyword>
<evidence type="ECO:0000256" key="9">
    <source>
        <dbReference type="ARBA" id="ARBA00023269"/>
    </source>
</evidence>
<dbReference type="InterPro" id="IPR001951">
    <property type="entry name" value="Histone_H4"/>
</dbReference>
<proteinExistence type="inferred from homology"/>
<feature type="compositionally biased region" description="Low complexity" evidence="10">
    <location>
        <begin position="292"/>
        <end position="314"/>
    </location>
</feature>
<evidence type="ECO:0000313" key="12">
    <source>
        <dbReference type="EMBL" id="KAK1615814.1"/>
    </source>
</evidence>
<keyword evidence="6" id="KW-0238">DNA-binding</keyword>
<evidence type="ECO:0000256" key="10">
    <source>
        <dbReference type="SAM" id="MobiDB-lite"/>
    </source>
</evidence>
<dbReference type="EMBL" id="JAUUTY010000006">
    <property type="protein sequence ID" value="KAK1615814.1"/>
    <property type="molecule type" value="Genomic_DNA"/>
</dbReference>
<keyword evidence="13" id="KW-1185">Reference proteome</keyword>
<dbReference type="SMART" id="SM01019">
    <property type="entry name" value="B3"/>
    <property type="match status" value="1"/>
</dbReference>
<keyword evidence="8" id="KW-0539">Nucleus</keyword>